<keyword evidence="9 14" id="KW-0067">ATP-binding</keyword>
<feature type="active site" description="Proton acceptor; for phosphorylation activity. Proton donor; for dephosphorylation activity" evidence="14">
    <location>
        <position position="178"/>
    </location>
</feature>
<dbReference type="Pfam" id="PF07475">
    <property type="entry name" value="Hpr_kinase_C"/>
    <property type="match status" value="1"/>
</dbReference>
<gene>
    <name evidence="14" type="primary">hprK</name>
    <name evidence="17" type="ORF">IAC55_02025</name>
</gene>
<evidence type="ECO:0000256" key="5">
    <source>
        <dbReference type="ARBA" id="ARBA00022679"/>
    </source>
</evidence>
<keyword evidence="10 14" id="KW-0460">Magnesium</keyword>
<feature type="binding site" evidence="14">
    <location>
        <position position="161"/>
    </location>
    <ligand>
        <name>Mg(2+)</name>
        <dbReference type="ChEBI" id="CHEBI:18420"/>
    </ligand>
</feature>
<comment type="function">
    <text evidence="14">Catalyzes the ATP- as well as the pyrophosphate-dependent phosphorylation of a specific serine residue in HPr, a phosphocarrier protein of the phosphoenolpyruvate-dependent sugar phosphotransferase system (PTS). HprK/P also catalyzes the pyrophosphate-producing, inorganic phosphate-dependent dephosphorylation (phosphorolysis) of seryl-phosphorylated HPr (P-Ser-HPr). The two antagonistic activities of HprK/P are regulated by several intracellular metabolites, which change their concentration in response to the absence or presence of rapidly metabolisable carbon sources (glucose, fructose, etc.) in the growth medium. Therefore, by controlling the phosphorylation state of HPr, HPrK/P is a sensor enzyme that plays a major role in the regulation of carbon metabolism and sugar transport: it mediates carbon catabolite repression (CCR), and regulates PTS-catalyzed carbohydrate uptake and inducer exclusion.</text>
</comment>
<evidence type="ECO:0000259" key="15">
    <source>
        <dbReference type="Pfam" id="PF02603"/>
    </source>
</evidence>
<feature type="active site" evidence="14">
    <location>
        <position position="139"/>
    </location>
</feature>
<evidence type="ECO:0000256" key="14">
    <source>
        <dbReference type="HAMAP-Rule" id="MF_01249"/>
    </source>
</evidence>
<feature type="active site" evidence="14">
    <location>
        <position position="160"/>
    </location>
</feature>
<evidence type="ECO:0000256" key="13">
    <source>
        <dbReference type="ARBA" id="ARBA00047657"/>
    </source>
</evidence>
<keyword evidence="11 14" id="KW-0511">Multifunctional enzyme</keyword>
<feature type="binding site" evidence="14">
    <location>
        <position position="203"/>
    </location>
    <ligand>
        <name>Mg(2+)</name>
        <dbReference type="ChEBI" id="CHEBI:18420"/>
    </ligand>
</feature>
<dbReference type="CDD" id="cd01918">
    <property type="entry name" value="HprK_C"/>
    <property type="match status" value="1"/>
</dbReference>
<evidence type="ECO:0000256" key="2">
    <source>
        <dbReference type="ARBA" id="ARBA00001946"/>
    </source>
</evidence>
<dbReference type="SUPFAM" id="SSF75138">
    <property type="entry name" value="HprK N-terminal domain-like"/>
    <property type="match status" value="1"/>
</dbReference>
<evidence type="ECO:0000313" key="18">
    <source>
        <dbReference type="Proteomes" id="UP000823611"/>
    </source>
</evidence>
<comment type="caution">
    <text evidence="17">The sequence shown here is derived from an EMBL/GenBank/DDBJ whole genome shotgun (WGS) entry which is preliminary data.</text>
</comment>
<dbReference type="EC" id="2.7.11.-" evidence="14"/>
<sequence>MYTVSMEKFVKEFELEVIIPEIDFSDKLLTSADVNRPALQISGFFEHFDSDRVQVIGMVEHTYLKKLDAEFRRNVLKQIFSFKIPCLVISRNLEVFPDIIELAKEYEVPVFRTKDNTSEFMAECIRWLNVELAPRLTMHGVLVDIYGEGILITGDSGIGKSETALELIKRGHRLVADDAVEIKRVSHRTLVGTSPELIRYFIELRGIGILDVKQLYGAASVKQTQNIDLVVKLEMWDEDKEYDRLGLTEEYIDILGNKVLCNSIPIRPGRNVAIICEAAAINHRQKKMGYNAAQVLHDRIAKSIAESSED</sequence>
<dbReference type="Gene3D" id="3.40.50.300">
    <property type="entry name" value="P-loop containing nucleotide triphosphate hydrolases"/>
    <property type="match status" value="1"/>
</dbReference>
<comment type="similarity">
    <text evidence="3 14">Belongs to the HPrK/P family.</text>
</comment>
<dbReference type="Proteomes" id="UP000823611">
    <property type="component" value="Unassembled WGS sequence"/>
</dbReference>
<evidence type="ECO:0000256" key="10">
    <source>
        <dbReference type="ARBA" id="ARBA00022842"/>
    </source>
</evidence>
<feature type="domain" description="HPr(Ser) kinase/phosphorylase N-terminal" evidence="15">
    <location>
        <begin position="4"/>
        <end position="128"/>
    </location>
</feature>
<proteinExistence type="inferred from homology"/>
<feature type="region of interest" description="Important for the catalytic mechanism of dephosphorylation" evidence="14">
    <location>
        <begin position="265"/>
        <end position="270"/>
    </location>
</feature>
<comment type="miscellaneous">
    <text evidence="14">Both phosphorylation and phosphorolysis are carried out by the same active site and suggest a common mechanism for both reactions.</text>
</comment>
<dbReference type="HAMAP" id="MF_01249">
    <property type="entry name" value="HPr_kinase"/>
    <property type="match status" value="1"/>
</dbReference>
<dbReference type="NCBIfam" id="TIGR00679">
    <property type="entry name" value="hpr-ser"/>
    <property type="match status" value="1"/>
</dbReference>
<dbReference type="PANTHER" id="PTHR30305">
    <property type="entry name" value="PROTEIN YJDM-RELATED"/>
    <property type="match status" value="1"/>
</dbReference>
<evidence type="ECO:0000256" key="7">
    <source>
        <dbReference type="ARBA" id="ARBA00022741"/>
    </source>
</evidence>
<evidence type="ECO:0000256" key="12">
    <source>
        <dbReference type="ARBA" id="ARBA00023277"/>
    </source>
</evidence>
<dbReference type="PANTHER" id="PTHR30305:SF1">
    <property type="entry name" value="HPR KINASE_PHOSPHORYLASE"/>
    <property type="match status" value="1"/>
</dbReference>
<feature type="domain" description="HPr kinase/phosphorylase C-terminal" evidence="16">
    <location>
        <begin position="131"/>
        <end position="299"/>
    </location>
</feature>
<keyword evidence="4 14" id="KW-0723">Serine/threonine-protein kinase</keyword>
<feature type="binding site" evidence="14">
    <location>
        <begin position="154"/>
        <end position="161"/>
    </location>
    <ligand>
        <name>ATP</name>
        <dbReference type="ChEBI" id="CHEBI:30616"/>
    </ligand>
</feature>
<dbReference type="FunFam" id="3.40.50.300:FF:000174">
    <property type="entry name" value="HPr kinase/phosphorylase"/>
    <property type="match status" value="1"/>
</dbReference>
<evidence type="ECO:0000256" key="1">
    <source>
        <dbReference type="ARBA" id="ARBA00001120"/>
    </source>
</evidence>
<dbReference type="EMBL" id="JADIMX010000039">
    <property type="protein sequence ID" value="MBO8434086.1"/>
    <property type="molecule type" value="Genomic_DNA"/>
</dbReference>
<dbReference type="EC" id="2.7.4.-" evidence="14"/>
<evidence type="ECO:0000256" key="6">
    <source>
        <dbReference type="ARBA" id="ARBA00022723"/>
    </source>
</evidence>
<comment type="catalytic activity">
    <reaction evidence="1 14">
        <text>[HPr protein]-L-serine + ATP = [HPr protein]-O-phospho-L-serine + ADP + H(+)</text>
        <dbReference type="Rhea" id="RHEA:46600"/>
        <dbReference type="Rhea" id="RHEA-COMP:11602"/>
        <dbReference type="Rhea" id="RHEA-COMP:11603"/>
        <dbReference type="ChEBI" id="CHEBI:15378"/>
        <dbReference type="ChEBI" id="CHEBI:29999"/>
        <dbReference type="ChEBI" id="CHEBI:30616"/>
        <dbReference type="ChEBI" id="CHEBI:83421"/>
        <dbReference type="ChEBI" id="CHEBI:456216"/>
    </reaction>
</comment>
<keyword evidence="8 14" id="KW-0418">Kinase</keyword>
<reference evidence="17" key="2">
    <citation type="journal article" date="2021" name="PeerJ">
        <title>Extensive microbial diversity within the chicken gut microbiome revealed by metagenomics and culture.</title>
        <authorList>
            <person name="Gilroy R."/>
            <person name="Ravi A."/>
            <person name="Getino M."/>
            <person name="Pursley I."/>
            <person name="Horton D.L."/>
            <person name="Alikhan N.F."/>
            <person name="Baker D."/>
            <person name="Gharbi K."/>
            <person name="Hall N."/>
            <person name="Watson M."/>
            <person name="Adriaenssens E.M."/>
            <person name="Foster-Nyarko E."/>
            <person name="Jarju S."/>
            <person name="Secka A."/>
            <person name="Antonio M."/>
            <person name="Oren A."/>
            <person name="Chaudhuri R.R."/>
            <person name="La Ragione R."/>
            <person name="Hildebrand F."/>
            <person name="Pallen M.J."/>
        </authorList>
    </citation>
    <scope>NUCLEOTIDE SEQUENCE</scope>
    <source>
        <strain evidence="17">F6-4510</strain>
    </source>
</reference>
<dbReference type="SUPFAM" id="SSF53795">
    <property type="entry name" value="PEP carboxykinase-like"/>
    <property type="match status" value="1"/>
</dbReference>
<evidence type="ECO:0000256" key="4">
    <source>
        <dbReference type="ARBA" id="ARBA00022527"/>
    </source>
</evidence>
<dbReference type="GO" id="GO:0006109">
    <property type="term" value="P:regulation of carbohydrate metabolic process"/>
    <property type="evidence" value="ECO:0007669"/>
    <property type="project" value="UniProtKB-UniRule"/>
</dbReference>
<feature type="region of interest" description="Important for the catalytic mechanism of both phosphorylation and dephosphorylation" evidence="14">
    <location>
        <begin position="202"/>
        <end position="211"/>
    </location>
</feature>
<comment type="cofactor">
    <cofactor evidence="2 14">
        <name>Mg(2+)</name>
        <dbReference type="ChEBI" id="CHEBI:18420"/>
    </cofactor>
</comment>
<dbReference type="AlphaFoldDB" id="A0A9D9DX55"/>
<accession>A0A9D9DX55</accession>
<keyword evidence="5 14" id="KW-0808">Transferase</keyword>
<dbReference type="Gene3D" id="3.40.1390.20">
    <property type="entry name" value="HprK N-terminal domain-like"/>
    <property type="match status" value="1"/>
</dbReference>
<evidence type="ECO:0000256" key="9">
    <source>
        <dbReference type="ARBA" id="ARBA00022840"/>
    </source>
</evidence>
<feature type="active site" evidence="14">
    <location>
        <position position="244"/>
    </location>
</feature>
<evidence type="ECO:0000256" key="3">
    <source>
        <dbReference type="ARBA" id="ARBA00006883"/>
    </source>
</evidence>
<dbReference type="InterPro" id="IPR028979">
    <property type="entry name" value="Ser_kin/Pase_Hpr-like_N_sf"/>
</dbReference>
<evidence type="ECO:0000256" key="8">
    <source>
        <dbReference type="ARBA" id="ARBA00022777"/>
    </source>
</evidence>
<protein>
    <recommendedName>
        <fullName evidence="14">HPr kinase/phosphorylase</fullName>
        <shortName evidence="14">HPrK/P</shortName>
        <ecNumber evidence="14">2.7.11.-</ecNumber>
        <ecNumber evidence="14">2.7.4.-</ecNumber>
    </recommendedName>
    <alternativeName>
        <fullName evidence="14">HPr(Ser) kinase/phosphorylase</fullName>
    </alternativeName>
</protein>
<comment type="subunit">
    <text evidence="14">Homohexamer.</text>
</comment>
<dbReference type="InterPro" id="IPR003755">
    <property type="entry name" value="HPr(Ser)_kin/Pase"/>
</dbReference>
<dbReference type="InterPro" id="IPR011126">
    <property type="entry name" value="Hpr_kin/Pase_Hpr_N"/>
</dbReference>
<dbReference type="GO" id="GO:0005524">
    <property type="term" value="F:ATP binding"/>
    <property type="evidence" value="ECO:0007669"/>
    <property type="project" value="UniProtKB-UniRule"/>
</dbReference>
<reference evidence="17" key="1">
    <citation type="submission" date="2020-10" db="EMBL/GenBank/DDBJ databases">
        <authorList>
            <person name="Gilroy R."/>
        </authorList>
    </citation>
    <scope>NUCLEOTIDE SEQUENCE</scope>
    <source>
        <strain evidence="17">F6-4510</strain>
    </source>
</reference>
<keyword evidence="6 14" id="KW-0479">Metal-binding</keyword>
<dbReference type="InterPro" id="IPR027417">
    <property type="entry name" value="P-loop_NTPase"/>
</dbReference>
<dbReference type="GO" id="GO:0004712">
    <property type="term" value="F:protein serine/threonine/tyrosine kinase activity"/>
    <property type="evidence" value="ECO:0007669"/>
    <property type="project" value="UniProtKB-UniRule"/>
</dbReference>
<dbReference type="InterPro" id="IPR011104">
    <property type="entry name" value="Hpr_kin/Pase_C"/>
</dbReference>
<keyword evidence="7 14" id="KW-0547">Nucleotide-binding</keyword>
<name>A0A9D9DX55_9FIRM</name>
<dbReference type="GO" id="GO:0000155">
    <property type="term" value="F:phosphorelay sensor kinase activity"/>
    <property type="evidence" value="ECO:0007669"/>
    <property type="project" value="InterPro"/>
</dbReference>
<keyword evidence="12 14" id="KW-0119">Carbohydrate metabolism</keyword>
<dbReference type="GO" id="GO:0004674">
    <property type="term" value="F:protein serine/threonine kinase activity"/>
    <property type="evidence" value="ECO:0007669"/>
    <property type="project" value="UniProtKB-KW"/>
</dbReference>
<comment type="catalytic activity">
    <reaction evidence="13 14">
        <text>[HPr protein]-O-phospho-L-serine + phosphate + H(+) = [HPr protein]-L-serine + diphosphate</text>
        <dbReference type="Rhea" id="RHEA:46604"/>
        <dbReference type="Rhea" id="RHEA-COMP:11602"/>
        <dbReference type="Rhea" id="RHEA-COMP:11603"/>
        <dbReference type="ChEBI" id="CHEBI:15378"/>
        <dbReference type="ChEBI" id="CHEBI:29999"/>
        <dbReference type="ChEBI" id="CHEBI:33019"/>
        <dbReference type="ChEBI" id="CHEBI:43474"/>
        <dbReference type="ChEBI" id="CHEBI:83421"/>
    </reaction>
</comment>
<dbReference type="Pfam" id="PF02603">
    <property type="entry name" value="Hpr_kinase_N"/>
    <property type="match status" value="1"/>
</dbReference>
<comment type="domain">
    <text evidence="14">The Walker A ATP-binding motif also binds Pi and PPi.</text>
</comment>
<evidence type="ECO:0000313" key="17">
    <source>
        <dbReference type="EMBL" id="MBO8434086.1"/>
    </source>
</evidence>
<evidence type="ECO:0000259" key="16">
    <source>
        <dbReference type="Pfam" id="PF07475"/>
    </source>
</evidence>
<dbReference type="GO" id="GO:0000287">
    <property type="term" value="F:magnesium ion binding"/>
    <property type="evidence" value="ECO:0007669"/>
    <property type="project" value="UniProtKB-UniRule"/>
</dbReference>
<evidence type="ECO:0000256" key="11">
    <source>
        <dbReference type="ARBA" id="ARBA00023268"/>
    </source>
</evidence>
<organism evidence="17 18">
    <name type="scientific">Candidatus Fimicola merdigallinarum</name>
    <dbReference type="NCBI Taxonomy" id="2840819"/>
    <lineage>
        <taxon>Bacteria</taxon>
        <taxon>Bacillati</taxon>
        <taxon>Bacillota</taxon>
        <taxon>Clostridia</taxon>
        <taxon>Lachnospirales</taxon>
        <taxon>Lachnospiraceae</taxon>
        <taxon>Lachnospiraceae incertae sedis</taxon>
        <taxon>Candidatus Fimicola</taxon>
    </lineage>
</organism>